<dbReference type="Proteomes" id="UP000085678">
    <property type="component" value="Unplaced"/>
</dbReference>
<sequence>MTTTPPGKTIIHHTRDMEESSQILGHEACGSWSETMNYFSVDISTQMTPFVDTIATCSQYAKWRCHGAHALGNCNYVTDRGGTKIPYWAGGNSANLCACGVAGNCVDGRSDCNCNKNDYVLREDEGYFTDKSLLPIEAFYNGDTGHAGEYGYYTIGPLECQPALPSCTEWKRFNSTSGLYLVDPDGSGGVTAFEVYCDMSSTPPTAYFHHDQEVRTRVNGYEDAMSYSVSLTYTVSISNVVAYVDNVGVSCSQYLKYECRGSTLRQYGGWYDRDGNIATFWAGGTPGGASYNCACSRDGSCAEPSDHCNCDANDNVLRSDEGYITQSSYLPITIVKFGDTGDSGEEGYHTVGPLVCQG</sequence>
<gene>
    <name evidence="2" type="primary">LOC106175166</name>
</gene>
<evidence type="ECO:0000313" key="2">
    <source>
        <dbReference type="RefSeq" id="XP_013412478.1"/>
    </source>
</evidence>
<protein>
    <submittedName>
        <fullName evidence="2">Neurexin-4</fullName>
    </submittedName>
</protein>
<proteinExistence type="predicted"/>
<dbReference type="OrthoDB" id="6103123at2759"/>
<dbReference type="RefSeq" id="XP_013412478.1">
    <property type="nucleotide sequence ID" value="XM_013557024.1"/>
</dbReference>
<reference evidence="2" key="2">
    <citation type="submission" date="2025-08" db="UniProtKB">
        <authorList>
            <consortium name="RefSeq"/>
        </authorList>
    </citation>
    <scope>IDENTIFICATION</scope>
</reference>
<dbReference type="GeneID" id="106175166"/>
<name>A0A1S3JQ21_LINAN</name>
<dbReference type="Gene3D" id="2.60.120.1000">
    <property type="match status" value="2"/>
</dbReference>
<organism evidence="1 2">
    <name type="scientific">Lingula anatina</name>
    <name type="common">Brachiopod</name>
    <name type="synonym">Lingula unguis</name>
    <dbReference type="NCBI Taxonomy" id="7574"/>
    <lineage>
        <taxon>Eukaryota</taxon>
        <taxon>Metazoa</taxon>
        <taxon>Spiralia</taxon>
        <taxon>Lophotrochozoa</taxon>
        <taxon>Brachiopoda</taxon>
        <taxon>Linguliformea</taxon>
        <taxon>Lingulata</taxon>
        <taxon>Lingulida</taxon>
        <taxon>Linguloidea</taxon>
        <taxon>Lingulidae</taxon>
        <taxon>Lingula</taxon>
    </lineage>
</organism>
<dbReference type="AlphaFoldDB" id="A0A1S3JQ21"/>
<evidence type="ECO:0000313" key="1">
    <source>
        <dbReference type="Proteomes" id="UP000085678"/>
    </source>
</evidence>
<keyword evidence="1" id="KW-1185">Reference proteome</keyword>
<dbReference type="InParanoid" id="A0A1S3JQ21"/>
<dbReference type="KEGG" id="lak:106175166"/>
<reference evidence="2" key="1">
    <citation type="journal article" date="2015" name="Nat. Commun.">
        <title>The Lingula genome provides insights into brachiopod evolution and the origin of phosphate biomineralization.</title>
        <authorList>
            <person name="Luo Y.J."/>
            <person name="Takeuchi T."/>
            <person name="Koyanagi R."/>
            <person name="Yamada L."/>
            <person name="Kanda M."/>
            <person name="Khalturina M."/>
            <person name="Fujie M."/>
            <person name="Yamasaki S.I."/>
            <person name="Endo K."/>
            <person name="Satoh N."/>
        </authorList>
    </citation>
    <scope>NUCLEOTIDE SEQUENCE</scope>
</reference>
<dbReference type="NCBIfam" id="NF040941">
    <property type="entry name" value="GGGWT_bact"/>
    <property type="match status" value="1"/>
</dbReference>
<accession>A0A1S3JQ21</accession>